<feature type="active site" description="Pros-phosphohistidine intermediate" evidence="8">
    <location>
        <position position="147"/>
    </location>
</feature>
<feature type="domain" description="Nucleoside diphosphate kinase-like" evidence="11">
    <location>
        <begin position="30"/>
        <end position="170"/>
    </location>
</feature>
<feature type="signal peptide" evidence="10">
    <location>
        <begin position="1"/>
        <end position="26"/>
    </location>
</feature>
<evidence type="ECO:0000256" key="1">
    <source>
        <dbReference type="ARBA" id="ARBA00000082"/>
    </source>
</evidence>
<feature type="chain" id="PRO_5041911636" description="Nucleoside diphosphate kinase-like domain-containing protein" evidence="10">
    <location>
        <begin position="27"/>
        <end position="178"/>
    </location>
</feature>
<dbReference type="GO" id="GO:0006183">
    <property type="term" value="P:GTP biosynthetic process"/>
    <property type="evidence" value="ECO:0007669"/>
    <property type="project" value="InterPro"/>
</dbReference>
<dbReference type="KEGG" id="dcr:108195959"/>
<dbReference type="PANTHER" id="PTHR46161">
    <property type="entry name" value="NUCLEOSIDE DIPHOSPHATE KINASE"/>
    <property type="match status" value="1"/>
</dbReference>
<dbReference type="Pfam" id="PF00334">
    <property type="entry name" value="NDK"/>
    <property type="match status" value="1"/>
</dbReference>
<feature type="binding site" evidence="8">
    <location>
        <position position="86"/>
    </location>
    <ligand>
        <name>ATP</name>
        <dbReference type="ChEBI" id="CHEBI:30616"/>
    </ligand>
</feature>
<keyword evidence="13" id="KW-1185">Reference proteome</keyword>
<protein>
    <recommendedName>
        <fullName evidence="11">Nucleoside diphosphate kinase-like domain-containing protein</fullName>
    </recommendedName>
</protein>
<reference evidence="12" key="1">
    <citation type="journal article" date="2016" name="Nat. Genet.">
        <title>A high-quality carrot genome assembly provides new insights into carotenoid accumulation and asterid genome evolution.</title>
        <authorList>
            <person name="Iorizzo M."/>
            <person name="Ellison S."/>
            <person name="Senalik D."/>
            <person name="Zeng P."/>
            <person name="Satapoomin P."/>
            <person name="Huang J."/>
            <person name="Bowman M."/>
            <person name="Iovene M."/>
            <person name="Sanseverino W."/>
            <person name="Cavagnaro P."/>
            <person name="Yildiz M."/>
            <person name="Macko-Podgorni A."/>
            <person name="Moranska E."/>
            <person name="Grzebelus E."/>
            <person name="Grzebelus D."/>
            <person name="Ashrafi H."/>
            <person name="Zheng Z."/>
            <person name="Cheng S."/>
            <person name="Spooner D."/>
            <person name="Van Deynze A."/>
            <person name="Simon P."/>
        </authorList>
    </citation>
    <scope>NUCLEOTIDE SEQUENCE</scope>
    <source>
        <tissue evidence="12">Leaf</tissue>
    </source>
</reference>
<evidence type="ECO:0000256" key="9">
    <source>
        <dbReference type="RuleBase" id="RU004011"/>
    </source>
</evidence>
<comment type="catalytic activity">
    <reaction evidence="2">
        <text>a ribonucleoside 5'-diphosphate + ATP = a ribonucleoside 5'-triphosphate + ADP</text>
        <dbReference type="Rhea" id="RHEA:18113"/>
        <dbReference type="ChEBI" id="CHEBI:30616"/>
        <dbReference type="ChEBI" id="CHEBI:57930"/>
        <dbReference type="ChEBI" id="CHEBI:61557"/>
        <dbReference type="ChEBI" id="CHEBI:456216"/>
        <dbReference type="EC" id="2.7.4.6"/>
    </reaction>
</comment>
<evidence type="ECO:0000256" key="6">
    <source>
        <dbReference type="ARBA" id="ARBA00022777"/>
    </source>
</evidence>
<evidence type="ECO:0000313" key="12">
    <source>
        <dbReference type="EMBL" id="WOH10858.1"/>
    </source>
</evidence>
<dbReference type="SMART" id="SM00562">
    <property type="entry name" value="NDK"/>
    <property type="match status" value="1"/>
</dbReference>
<feature type="binding site" evidence="8">
    <location>
        <position position="144"/>
    </location>
    <ligand>
        <name>ATP</name>
        <dbReference type="ChEBI" id="CHEBI:30616"/>
    </ligand>
</feature>
<gene>
    <name evidence="12" type="ORF">DCAR_0730333</name>
</gene>
<dbReference type="PRINTS" id="PR01243">
    <property type="entry name" value="NUCDPKINASE"/>
</dbReference>
<dbReference type="GO" id="GO:0006241">
    <property type="term" value="P:CTP biosynthetic process"/>
    <property type="evidence" value="ECO:0007669"/>
    <property type="project" value="InterPro"/>
</dbReference>
<dbReference type="InterPro" id="IPR036850">
    <property type="entry name" value="NDK-like_dom_sf"/>
</dbReference>
<evidence type="ECO:0000259" key="11">
    <source>
        <dbReference type="SMART" id="SM00562"/>
    </source>
</evidence>
<feature type="binding site" evidence="8">
    <location>
        <position position="120"/>
    </location>
    <ligand>
        <name>ATP</name>
        <dbReference type="ChEBI" id="CHEBI:30616"/>
    </ligand>
</feature>
<dbReference type="GO" id="GO:0005524">
    <property type="term" value="F:ATP binding"/>
    <property type="evidence" value="ECO:0007669"/>
    <property type="project" value="UniProtKB-KW"/>
</dbReference>
<evidence type="ECO:0000256" key="3">
    <source>
        <dbReference type="ARBA" id="ARBA00008142"/>
    </source>
</evidence>
<keyword evidence="7" id="KW-0067">ATP-binding</keyword>
<proteinExistence type="inferred from homology"/>
<keyword evidence="4" id="KW-0808">Transferase</keyword>
<accession>A0AAF0XMP0</accession>
<dbReference type="AlphaFoldDB" id="A0AAF0XMP0"/>
<reference evidence="12" key="2">
    <citation type="submission" date="2022-03" db="EMBL/GenBank/DDBJ databases">
        <title>Draft title - Genomic analysis of global carrot germplasm unveils the trajectory of domestication and the origin of high carotenoid orange carrot.</title>
        <authorList>
            <person name="Iorizzo M."/>
            <person name="Ellison S."/>
            <person name="Senalik D."/>
            <person name="Macko-Podgorni A."/>
            <person name="Grzebelus D."/>
            <person name="Bostan H."/>
            <person name="Rolling W."/>
            <person name="Curaba J."/>
            <person name="Simon P."/>
        </authorList>
    </citation>
    <scope>NUCLEOTIDE SEQUENCE</scope>
    <source>
        <tissue evidence="12">Leaf</tissue>
    </source>
</reference>
<evidence type="ECO:0000256" key="5">
    <source>
        <dbReference type="ARBA" id="ARBA00022741"/>
    </source>
</evidence>
<organism evidence="12 13">
    <name type="scientific">Daucus carota subsp. sativus</name>
    <name type="common">Carrot</name>
    <dbReference type="NCBI Taxonomy" id="79200"/>
    <lineage>
        <taxon>Eukaryota</taxon>
        <taxon>Viridiplantae</taxon>
        <taxon>Streptophyta</taxon>
        <taxon>Embryophyta</taxon>
        <taxon>Tracheophyta</taxon>
        <taxon>Spermatophyta</taxon>
        <taxon>Magnoliopsida</taxon>
        <taxon>eudicotyledons</taxon>
        <taxon>Gunneridae</taxon>
        <taxon>Pentapetalae</taxon>
        <taxon>asterids</taxon>
        <taxon>campanulids</taxon>
        <taxon>Apiales</taxon>
        <taxon>Apiaceae</taxon>
        <taxon>Apioideae</taxon>
        <taxon>Scandiceae</taxon>
        <taxon>Daucinae</taxon>
        <taxon>Daucus</taxon>
        <taxon>Daucus sect. Daucus</taxon>
    </lineage>
</organism>
<name>A0AAF0XMP0_DAUCS</name>
<evidence type="ECO:0000256" key="4">
    <source>
        <dbReference type="ARBA" id="ARBA00022679"/>
    </source>
</evidence>
<sequence length="178" mass="19551">MASSSSRLSILPLLILIFHLSVPLRSCCFGERTLAMIKPDGIVGNHTHFIKTTILASSFTILQEITLQLDRHTAQGFYAEHSSRTFFPDLIDFITSAPVLIMVLDKVSAVSDWRALIGPTDASKAKLTHPHSIRAMCGVNVQRNCVHGSDSTKSAAREISFFFNHTDSGGNVSEHDEL</sequence>
<dbReference type="GO" id="GO:0004550">
    <property type="term" value="F:nucleoside diphosphate kinase activity"/>
    <property type="evidence" value="ECO:0007669"/>
    <property type="project" value="UniProtKB-EC"/>
</dbReference>
<comment type="similarity">
    <text evidence="3 8 9">Belongs to the NDK family.</text>
</comment>
<feature type="binding site" evidence="8">
    <location>
        <position position="114"/>
    </location>
    <ligand>
        <name>ATP</name>
        <dbReference type="ChEBI" id="CHEBI:30616"/>
    </ligand>
</feature>
<evidence type="ECO:0000256" key="2">
    <source>
        <dbReference type="ARBA" id="ARBA00000937"/>
    </source>
</evidence>
<dbReference type="InterPro" id="IPR034907">
    <property type="entry name" value="NDK-like_dom"/>
</dbReference>
<evidence type="ECO:0000256" key="7">
    <source>
        <dbReference type="ARBA" id="ARBA00022840"/>
    </source>
</evidence>
<dbReference type="EMBL" id="CP093349">
    <property type="protein sequence ID" value="WOH10858.1"/>
    <property type="molecule type" value="Genomic_DNA"/>
</dbReference>
<dbReference type="Gene3D" id="3.30.70.141">
    <property type="entry name" value="Nucleoside diphosphate kinase-like domain"/>
    <property type="match status" value="1"/>
</dbReference>
<evidence type="ECO:0000313" key="13">
    <source>
        <dbReference type="Proteomes" id="UP000077755"/>
    </source>
</evidence>
<dbReference type="SUPFAM" id="SSF54919">
    <property type="entry name" value="Nucleoside diphosphate kinase, NDK"/>
    <property type="match status" value="1"/>
</dbReference>
<keyword evidence="10" id="KW-0732">Signal</keyword>
<comment type="catalytic activity">
    <reaction evidence="1">
        <text>a 2'-deoxyribonucleoside 5'-diphosphate + ATP = a 2'-deoxyribonucleoside 5'-triphosphate + ADP</text>
        <dbReference type="Rhea" id="RHEA:44640"/>
        <dbReference type="ChEBI" id="CHEBI:30616"/>
        <dbReference type="ChEBI" id="CHEBI:61560"/>
        <dbReference type="ChEBI" id="CHEBI:73316"/>
        <dbReference type="ChEBI" id="CHEBI:456216"/>
        <dbReference type="EC" id="2.7.4.6"/>
    </reaction>
</comment>
<dbReference type="PANTHER" id="PTHR46161:SF3">
    <property type="entry name" value="NUCLEOSIDE DIPHOSPHATE KINASE DDB_G0292928-RELATED"/>
    <property type="match status" value="1"/>
</dbReference>
<keyword evidence="6" id="KW-0418">Kinase</keyword>
<keyword evidence="5" id="KW-0547">Nucleotide-binding</keyword>
<feature type="binding site" evidence="8">
    <location>
        <position position="134"/>
    </location>
    <ligand>
        <name>ATP</name>
        <dbReference type="ChEBI" id="CHEBI:30616"/>
    </ligand>
</feature>
<dbReference type="GO" id="GO:0006228">
    <property type="term" value="P:UTP biosynthetic process"/>
    <property type="evidence" value="ECO:0007669"/>
    <property type="project" value="InterPro"/>
</dbReference>
<dbReference type="PROSITE" id="PS51374">
    <property type="entry name" value="NDPK_LIKE"/>
    <property type="match status" value="1"/>
</dbReference>
<dbReference type="Proteomes" id="UP000077755">
    <property type="component" value="Chromosome 7"/>
</dbReference>
<dbReference type="InterPro" id="IPR001564">
    <property type="entry name" value="Nucleoside_diP_kinase"/>
</dbReference>
<feature type="binding site" evidence="8">
    <location>
        <position position="38"/>
    </location>
    <ligand>
        <name>ATP</name>
        <dbReference type="ChEBI" id="CHEBI:30616"/>
    </ligand>
</feature>
<evidence type="ECO:0000256" key="8">
    <source>
        <dbReference type="PROSITE-ProRule" id="PRU00706"/>
    </source>
</evidence>
<evidence type="ECO:0000256" key="10">
    <source>
        <dbReference type="SAM" id="SignalP"/>
    </source>
</evidence>